<dbReference type="EMBL" id="CADCXU010023403">
    <property type="protein sequence ID" value="CAB0010894.1"/>
    <property type="molecule type" value="Genomic_DNA"/>
</dbReference>
<keyword evidence="3" id="KW-1185">Reference proteome</keyword>
<dbReference type="Proteomes" id="UP000479000">
    <property type="component" value="Unassembled WGS sequence"/>
</dbReference>
<evidence type="ECO:0000313" key="2">
    <source>
        <dbReference type="EMBL" id="CAB0010894.1"/>
    </source>
</evidence>
<protein>
    <submittedName>
        <fullName evidence="2">Uncharacterized protein</fullName>
    </submittedName>
</protein>
<feature type="non-terminal residue" evidence="2">
    <location>
        <position position="245"/>
    </location>
</feature>
<accession>A0A6H5H4T6</accession>
<evidence type="ECO:0000313" key="3">
    <source>
        <dbReference type="Proteomes" id="UP000479000"/>
    </source>
</evidence>
<gene>
    <name evidence="2" type="ORF">NTEN_LOCUS15887</name>
</gene>
<sequence length="245" mass="28575">MEQLQAIIVAPFLRLHGERAISVFLKCKLTQVQNHFLQRTFFFAFYNANCHAGIVDVLHSPLQVFHVYRIRHRVDHIPQTFSICNMSQKLDPYLGIEYWTTVIVIPLGIRYLCPWESNVWLASGRMRTLSDLHTNEVIVPTRTGTRSLSQASERPYGHKCQTLAPNHEKESKPPSSTHNGPKFQLGRSIQHRTMRLPSQQQSKKSKRKLLIKDFRCKFTLRSWTLPTDTSMTGQVRHTRRMLWPE</sequence>
<reference evidence="2 3" key="1">
    <citation type="submission" date="2020-02" db="EMBL/GenBank/DDBJ databases">
        <authorList>
            <person name="Ferguson B K."/>
        </authorList>
    </citation>
    <scope>NUCLEOTIDE SEQUENCE [LARGE SCALE GENOMIC DNA]</scope>
</reference>
<name>A0A6H5H4T6_9HEMI</name>
<proteinExistence type="predicted"/>
<dbReference type="AlphaFoldDB" id="A0A6H5H4T6"/>
<organism evidence="2 3">
    <name type="scientific">Nesidiocoris tenuis</name>
    <dbReference type="NCBI Taxonomy" id="355587"/>
    <lineage>
        <taxon>Eukaryota</taxon>
        <taxon>Metazoa</taxon>
        <taxon>Ecdysozoa</taxon>
        <taxon>Arthropoda</taxon>
        <taxon>Hexapoda</taxon>
        <taxon>Insecta</taxon>
        <taxon>Pterygota</taxon>
        <taxon>Neoptera</taxon>
        <taxon>Paraneoptera</taxon>
        <taxon>Hemiptera</taxon>
        <taxon>Heteroptera</taxon>
        <taxon>Panheteroptera</taxon>
        <taxon>Cimicomorpha</taxon>
        <taxon>Miridae</taxon>
        <taxon>Dicyphina</taxon>
        <taxon>Nesidiocoris</taxon>
    </lineage>
</organism>
<evidence type="ECO:0000256" key="1">
    <source>
        <dbReference type="SAM" id="MobiDB-lite"/>
    </source>
</evidence>
<feature type="region of interest" description="Disordered" evidence="1">
    <location>
        <begin position="146"/>
        <end position="184"/>
    </location>
</feature>